<dbReference type="EMBL" id="BARV01038037">
    <property type="protein sequence ID" value="GAI56697.1"/>
    <property type="molecule type" value="Genomic_DNA"/>
</dbReference>
<accession>X1PK93</accession>
<proteinExistence type="predicted"/>
<organism evidence="1">
    <name type="scientific">marine sediment metagenome</name>
    <dbReference type="NCBI Taxonomy" id="412755"/>
    <lineage>
        <taxon>unclassified sequences</taxon>
        <taxon>metagenomes</taxon>
        <taxon>ecological metagenomes</taxon>
    </lineage>
</organism>
<dbReference type="AlphaFoldDB" id="X1PK93"/>
<evidence type="ECO:0000313" key="1">
    <source>
        <dbReference type="EMBL" id="GAI56697.1"/>
    </source>
</evidence>
<comment type="caution">
    <text evidence="1">The sequence shown here is derived from an EMBL/GenBank/DDBJ whole genome shotgun (WGS) entry which is preliminary data.</text>
</comment>
<gene>
    <name evidence="1" type="ORF">S06H3_58702</name>
</gene>
<sequence length="62" mass="7012">EDLKNLRAVIVYRVYSSFISKKQRLDYAKPSGRHVLRSDNKLTTASMVVRRNGCPSKADGNT</sequence>
<name>X1PK93_9ZZZZ</name>
<reference evidence="1" key="1">
    <citation type="journal article" date="2014" name="Front. Microbiol.">
        <title>High frequency of phylogenetically diverse reductive dehalogenase-homologous genes in deep subseafloor sedimentary metagenomes.</title>
        <authorList>
            <person name="Kawai M."/>
            <person name="Futagami T."/>
            <person name="Toyoda A."/>
            <person name="Takaki Y."/>
            <person name="Nishi S."/>
            <person name="Hori S."/>
            <person name="Arai W."/>
            <person name="Tsubouchi T."/>
            <person name="Morono Y."/>
            <person name="Uchiyama I."/>
            <person name="Ito T."/>
            <person name="Fujiyama A."/>
            <person name="Inagaki F."/>
            <person name="Takami H."/>
        </authorList>
    </citation>
    <scope>NUCLEOTIDE SEQUENCE</scope>
    <source>
        <strain evidence="1">Expedition CK06-06</strain>
    </source>
</reference>
<feature type="non-terminal residue" evidence="1">
    <location>
        <position position="1"/>
    </location>
</feature>
<protein>
    <submittedName>
        <fullName evidence="1">Uncharacterized protein</fullName>
    </submittedName>
</protein>